<evidence type="ECO:0000256" key="1">
    <source>
        <dbReference type="SAM" id="MobiDB-lite"/>
    </source>
</evidence>
<dbReference type="OMA" id="QLHGIYD"/>
<evidence type="ECO:0008006" key="4">
    <source>
        <dbReference type="Google" id="ProtNLM"/>
    </source>
</evidence>
<dbReference type="AlphaFoldDB" id="A0A913Z2W1"/>
<feature type="region of interest" description="Disordered" evidence="1">
    <location>
        <begin position="636"/>
        <end position="662"/>
    </location>
</feature>
<dbReference type="GeneID" id="119720453"/>
<dbReference type="InterPro" id="IPR007145">
    <property type="entry name" value="MAP65_Ase1_PRC1"/>
</dbReference>
<feature type="compositionally biased region" description="Polar residues" evidence="1">
    <location>
        <begin position="463"/>
        <end position="472"/>
    </location>
</feature>
<accession>A0A913Z2W1</accession>
<protein>
    <recommendedName>
        <fullName evidence="4">Protein regulator of cytokinesis 1</fullName>
    </recommendedName>
</protein>
<dbReference type="PANTHER" id="PTHR19321:SF41">
    <property type="entry name" value="FASCETTO-RELATED"/>
    <property type="match status" value="1"/>
</dbReference>
<organism evidence="2 3">
    <name type="scientific">Patiria miniata</name>
    <name type="common">Bat star</name>
    <name type="synonym">Asterina miniata</name>
    <dbReference type="NCBI Taxonomy" id="46514"/>
    <lineage>
        <taxon>Eukaryota</taxon>
        <taxon>Metazoa</taxon>
        <taxon>Echinodermata</taxon>
        <taxon>Eleutherozoa</taxon>
        <taxon>Asterozoa</taxon>
        <taxon>Asteroidea</taxon>
        <taxon>Valvatacea</taxon>
        <taxon>Valvatida</taxon>
        <taxon>Asterinidae</taxon>
        <taxon>Patiria</taxon>
    </lineage>
</organism>
<dbReference type="Pfam" id="PF03999">
    <property type="entry name" value="MAP65_ASE1"/>
    <property type="match status" value="1"/>
</dbReference>
<feature type="region of interest" description="Disordered" evidence="1">
    <location>
        <begin position="463"/>
        <end position="580"/>
    </location>
</feature>
<dbReference type="CTD" id="9055"/>
<name>A0A913Z2W1_PATMI</name>
<dbReference type="GO" id="GO:0051256">
    <property type="term" value="P:mitotic spindle midzone assembly"/>
    <property type="evidence" value="ECO:0007669"/>
    <property type="project" value="TreeGrafter"/>
</dbReference>
<dbReference type="Proteomes" id="UP000887568">
    <property type="component" value="Unplaced"/>
</dbReference>
<dbReference type="OrthoDB" id="642895at2759"/>
<dbReference type="RefSeq" id="XP_038046047.1">
    <property type="nucleotide sequence ID" value="XM_038190119.1"/>
</dbReference>
<feature type="compositionally biased region" description="Low complexity" evidence="1">
    <location>
        <begin position="642"/>
        <end position="662"/>
    </location>
</feature>
<dbReference type="EnsemblMetazoa" id="XM_038190119.1">
    <property type="protein sequence ID" value="XP_038046047.1"/>
    <property type="gene ID" value="LOC119720453"/>
</dbReference>
<dbReference type="GO" id="GO:0005737">
    <property type="term" value="C:cytoplasm"/>
    <property type="evidence" value="ECO:0007669"/>
    <property type="project" value="TreeGrafter"/>
</dbReference>
<keyword evidence="3" id="KW-1185">Reference proteome</keyword>
<reference evidence="2" key="1">
    <citation type="submission" date="2022-11" db="UniProtKB">
        <authorList>
            <consortium name="EnsemblMetazoa"/>
        </authorList>
    </citation>
    <scope>IDENTIFICATION</scope>
</reference>
<sequence length="662" mass="76450">MSSKRCRESMKLEVAECLEHALEQLRDIWDEIGICEEQRVDRQNVVLHHMRNLLSEMVSEEKDLRRRLMASVETCGHEVVTVSKELGLKPFQAEEGLTILQLEKVLRQKVDSLNKEKSERMAILKQLKDREQHLCDLLCTTPYYIPSGTVPTAEQLETLKDHIQTLSTEKDSRQNILSSTKKEIISLLEDLEQGPNTSFERDIVCEEEDCFLLSKENMEALRVLHEELEFKQRENQGIADHLREQIASLWNRLLFPAEERDEYLASHRGHKPSDIKVLRQELARLEELKIQNLKRVTEASREEIALWWDKCYYSRLQRNDFAGFYDDEFTEELLLQHDEELARLKAYYQENKEIIECIKKREDMWKKMLEFEKKAYDPNRYNNRGGNLLQEEKERKKINRDLPKLEKTLAERISMFEEEKGAPFLVDGCRFMDYVQMQWAAHEQDKQLRKEERIKARTVQTENEMTFGSKPNTPAKRRFNGNSSKTPNKRLKGLNGTSYAHSPRLGVTHTSIMPSPSPARRPPRACKATPTNTKTTPHAPPAPSTKYVPHIPFPSPSSICRPPKSVPQKKTPKRVLRPTGARMAHRKALGERNVDISHAFSTSTISGGLHGPATPNMSITSACSTYSDFAKEFDTRRKTNCRSSSASSPTNLTSSRSRITML</sequence>
<dbReference type="PANTHER" id="PTHR19321">
    <property type="entry name" value="PROTEIN REGULATOR OF CYTOKINESIS 1 PRC1-RELATED"/>
    <property type="match status" value="1"/>
</dbReference>
<dbReference type="GO" id="GO:0008017">
    <property type="term" value="F:microtubule binding"/>
    <property type="evidence" value="ECO:0007669"/>
    <property type="project" value="InterPro"/>
</dbReference>
<dbReference type="GO" id="GO:1990023">
    <property type="term" value="C:mitotic spindle midzone"/>
    <property type="evidence" value="ECO:0007669"/>
    <property type="project" value="TreeGrafter"/>
</dbReference>
<evidence type="ECO:0000313" key="2">
    <source>
        <dbReference type="EnsemblMetazoa" id="XP_038046047.1"/>
    </source>
</evidence>
<proteinExistence type="predicted"/>
<evidence type="ECO:0000313" key="3">
    <source>
        <dbReference type="Proteomes" id="UP000887568"/>
    </source>
</evidence>
<dbReference type="Gene3D" id="1.20.58.1520">
    <property type="match status" value="1"/>
</dbReference>